<evidence type="ECO:0000256" key="2">
    <source>
        <dbReference type="SAM" id="Phobius"/>
    </source>
</evidence>
<protein>
    <submittedName>
        <fullName evidence="3">Uncharacterized protein</fullName>
    </submittedName>
</protein>
<keyword evidence="2" id="KW-0472">Membrane</keyword>
<reference evidence="3 4" key="1">
    <citation type="submission" date="2018-08" db="EMBL/GenBank/DDBJ databases">
        <authorList>
            <person name="Khan S.A."/>
        </authorList>
    </citation>
    <scope>NUCLEOTIDE SEQUENCE [LARGE SCALE GENOMIC DNA]</scope>
    <source>
        <strain evidence="3 4">GTF-13</strain>
    </source>
</reference>
<organism evidence="3 4">
    <name type="scientific">Aestuariirhabdus litorea</name>
    <dbReference type="NCBI Taxonomy" id="2528527"/>
    <lineage>
        <taxon>Bacteria</taxon>
        <taxon>Pseudomonadati</taxon>
        <taxon>Pseudomonadota</taxon>
        <taxon>Gammaproteobacteria</taxon>
        <taxon>Oceanospirillales</taxon>
        <taxon>Aestuariirhabdaceae</taxon>
        <taxon>Aestuariirhabdus</taxon>
    </lineage>
</organism>
<dbReference type="EMBL" id="QWEZ01000002">
    <property type="protein sequence ID" value="RRJ82333.1"/>
    <property type="molecule type" value="Genomic_DNA"/>
</dbReference>
<sequence length="392" mass="43720">MPDTLKTLARQHTGPLLMLFYAASLALFCLIAYQQIRFTSETQAYVFGDTLASQTASQATELLVSNDILSLNVMLNQLSENPYIAAINIYSIDNQLLAGRDFDHNAAGRLFTAPVHYQEVIAGYVRVRLNDRYIRQPARDAITLILLSALLLSVIAFLILRHLPVHQGERFPLTAPAPSASRQDEAAADPLQGVEPEEEEPYIDSDASALLCIRFNNQPTLQQCMNPGDFKQLLEQQTRALRHAARLYNGELSYSAEGQAYLRFPERFNEDYLFSALCCGLLLERLSQLRKQQQQPRFSLGLGMSHQHEGEAVDEHPLRRPTAPSIAFQLATAELRSGITVCPEIADILQDESRVEIEAQGPHAGPRVTSVHSSYQHLLEQQCQQMAAHALG</sequence>
<accession>A0A3P3VNC6</accession>
<evidence type="ECO:0000313" key="4">
    <source>
        <dbReference type="Proteomes" id="UP000280792"/>
    </source>
</evidence>
<keyword evidence="4" id="KW-1185">Reference proteome</keyword>
<dbReference type="Proteomes" id="UP000280792">
    <property type="component" value="Unassembled WGS sequence"/>
</dbReference>
<reference evidence="3 4" key="2">
    <citation type="submission" date="2018-12" db="EMBL/GenBank/DDBJ databases">
        <title>Simiduia agarivorans gen. nov., sp. nov., a marine, agarolytic bacterium isolated from shallow coastal water from Keelung, Taiwan.</title>
        <authorList>
            <person name="Shieh W.Y."/>
        </authorList>
    </citation>
    <scope>NUCLEOTIDE SEQUENCE [LARGE SCALE GENOMIC DNA]</scope>
    <source>
        <strain evidence="3 4">GTF-13</strain>
    </source>
</reference>
<proteinExistence type="predicted"/>
<feature type="transmembrane region" description="Helical" evidence="2">
    <location>
        <begin position="12"/>
        <end position="33"/>
    </location>
</feature>
<evidence type="ECO:0000313" key="3">
    <source>
        <dbReference type="EMBL" id="RRJ82333.1"/>
    </source>
</evidence>
<dbReference type="RefSeq" id="WP_125016044.1">
    <property type="nucleotide sequence ID" value="NZ_QWEZ01000002.1"/>
</dbReference>
<gene>
    <name evidence="3" type="ORF">D0544_10630</name>
</gene>
<comment type="caution">
    <text evidence="3">The sequence shown here is derived from an EMBL/GenBank/DDBJ whole genome shotgun (WGS) entry which is preliminary data.</text>
</comment>
<keyword evidence="2" id="KW-0812">Transmembrane</keyword>
<feature type="transmembrane region" description="Helical" evidence="2">
    <location>
        <begin position="141"/>
        <end position="160"/>
    </location>
</feature>
<dbReference type="AlphaFoldDB" id="A0A3P3VNC6"/>
<evidence type="ECO:0000256" key="1">
    <source>
        <dbReference type="SAM" id="MobiDB-lite"/>
    </source>
</evidence>
<keyword evidence="2" id="KW-1133">Transmembrane helix</keyword>
<feature type="region of interest" description="Disordered" evidence="1">
    <location>
        <begin position="174"/>
        <end position="201"/>
    </location>
</feature>
<name>A0A3P3VNC6_9GAMM</name>